<protein>
    <submittedName>
        <fullName evidence="2">Uncharacterized protein</fullName>
    </submittedName>
</protein>
<dbReference type="EMBL" id="QHCR01000003">
    <property type="protein sequence ID" value="RHX80518.1"/>
    <property type="molecule type" value="Genomic_DNA"/>
</dbReference>
<dbReference type="Proteomes" id="UP000285569">
    <property type="component" value="Unassembled WGS sequence"/>
</dbReference>
<reference evidence="2 3" key="2">
    <citation type="journal article" date="2020" name="Int. J. Syst. Evol. Microbiol.">
        <title>Leptospira yasudae sp. nov. and Leptospira stimsonii sp. nov., two new species of the pathogenic group isolated from environmental sources.</title>
        <authorList>
            <person name="Casanovas-Massana A."/>
            <person name="Hamond C."/>
            <person name="Santos L.A."/>
            <person name="de Oliveira D."/>
            <person name="Hacker K.P."/>
            <person name="Balassiano I."/>
            <person name="Costa F."/>
            <person name="Medeiros M.A."/>
            <person name="Reis M.G."/>
            <person name="Ko A.I."/>
            <person name="Wunder E.A."/>
        </authorList>
    </citation>
    <scope>NUCLEOTIDE SEQUENCE [LARGE SCALE GENOMIC DNA]</scope>
    <source>
        <strain evidence="2 3">B21</strain>
    </source>
</reference>
<evidence type="ECO:0000313" key="2">
    <source>
        <dbReference type="EMBL" id="RHX80518.1"/>
    </source>
</evidence>
<accession>A0ABX9M696</accession>
<sequence length="64" mass="7232">MQGSGIHANRNPHFRLRPPVKAAVNFTQEHKSEIAEKIDSVSLRDFPESRSMGDSSKKEPQNSR</sequence>
<name>A0ABX9M696_9LEPT</name>
<proteinExistence type="predicted"/>
<reference evidence="3" key="1">
    <citation type="submission" date="2018-05" db="EMBL/GenBank/DDBJ databases">
        <title>Leptospira yasudae sp. nov. and Leptospira stimsonii sp. nov., two pathogenic species of the genus Leptospira isolated from environmental sources.</title>
        <authorList>
            <person name="Casanovas-Massana A."/>
            <person name="Hamond C."/>
            <person name="Santos L.A."/>
            <person name="Hacker K.P."/>
            <person name="Balassiano I."/>
            <person name="Medeiros M.A."/>
            <person name="Reis M.G."/>
            <person name="Ko A.I."/>
            <person name="Wunder E.A."/>
        </authorList>
    </citation>
    <scope>NUCLEOTIDE SEQUENCE [LARGE SCALE GENOMIC DNA]</scope>
    <source>
        <strain evidence="3">B21</strain>
    </source>
</reference>
<feature type="region of interest" description="Disordered" evidence="1">
    <location>
        <begin position="35"/>
        <end position="64"/>
    </location>
</feature>
<organism evidence="2 3">
    <name type="scientific">Leptospira yasudae</name>
    <dbReference type="NCBI Taxonomy" id="2202201"/>
    <lineage>
        <taxon>Bacteria</taxon>
        <taxon>Pseudomonadati</taxon>
        <taxon>Spirochaetota</taxon>
        <taxon>Spirochaetia</taxon>
        <taxon>Leptospirales</taxon>
        <taxon>Leptospiraceae</taxon>
        <taxon>Leptospira</taxon>
    </lineage>
</organism>
<gene>
    <name evidence="2" type="ORF">DLM77_06345</name>
</gene>
<keyword evidence="3" id="KW-1185">Reference proteome</keyword>
<evidence type="ECO:0000256" key="1">
    <source>
        <dbReference type="SAM" id="MobiDB-lite"/>
    </source>
</evidence>
<comment type="caution">
    <text evidence="2">The sequence shown here is derived from an EMBL/GenBank/DDBJ whole genome shotgun (WGS) entry which is preliminary data.</text>
</comment>
<evidence type="ECO:0000313" key="3">
    <source>
        <dbReference type="Proteomes" id="UP000285569"/>
    </source>
</evidence>
<feature type="compositionally biased region" description="Basic and acidic residues" evidence="1">
    <location>
        <begin position="55"/>
        <end position="64"/>
    </location>
</feature>